<proteinExistence type="predicted"/>
<dbReference type="EMBL" id="AP017313">
    <property type="protein sequence ID" value="BAU55515.1"/>
    <property type="molecule type" value="Genomic_DNA"/>
</dbReference>
<organism evidence="1 2">
    <name type="scientific">Mucilaginibacter gotjawali</name>
    <dbReference type="NCBI Taxonomy" id="1550579"/>
    <lineage>
        <taxon>Bacteria</taxon>
        <taxon>Pseudomonadati</taxon>
        <taxon>Bacteroidota</taxon>
        <taxon>Sphingobacteriia</taxon>
        <taxon>Sphingobacteriales</taxon>
        <taxon>Sphingobacteriaceae</taxon>
        <taxon>Mucilaginibacter</taxon>
    </lineage>
</organism>
<keyword evidence="1" id="KW-0378">Hydrolase</keyword>
<dbReference type="InterPro" id="IPR050789">
    <property type="entry name" value="Diverse_Enzym_Activities"/>
</dbReference>
<protein>
    <submittedName>
        <fullName evidence="1">Beta-lactamase</fullName>
        <ecNumber evidence="1">3.5.2.6</ecNumber>
    </submittedName>
</protein>
<dbReference type="RefSeq" id="WP_096353874.1">
    <property type="nucleotide sequence ID" value="NZ_AP017313.1"/>
</dbReference>
<dbReference type="InterPro" id="IPR012338">
    <property type="entry name" value="Beta-lactam/transpept-like"/>
</dbReference>
<name>A0A0X8X4F0_9SPHI</name>
<keyword evidence="2" id="KW-1185">Reference proteome</keyword>
<dbReference type="PANTHER" id="PTHR43283:SF18">
    <property type="match status" value="1"/>
</dbReference>
<gene>
    <name evidence="1" type="primary">ampC_2</name>
    <name evidence="1" type="ORF">MgSA37_03704</name>
</gene>
<dbReference type="Gene3D" id="3.40.710.10">
    <property type="entry name" value="DD-peptidase/beta-lactamase superfamily"/>
    <property type="match status" value="1"/>
</dbReference>
<sequence>MNRFLSKIITLFLLTIFYAAANAQVADSTIIRLMQEKHIPALGLAFIDNGEVAQSKVYGELGAGAPAPANTVFNVASVTKTVTAMITLRLVNSGKWDLDEPLWHYWTDPDVAADPRSKRLTTRHILTHQTGFPNWRWMTPSKKLAFEFEPGLKFQYSGEGMEYLRRALEKKFHRSFEQLADSLIFKPLHMNDTHLTWNDAMQDHFAVAHNAKGEALEIVKNTEASAADQMKTTVADYSKFMIWVLNGAGLSESLYKQMTGPQSRIIENKFMGLGWAVYPAIGGEFGLSHSGIDPGVNTIVFVLPQSKRALLIFTNSDNGPQIYSDLVKDFLKKQGDAIVATEMKN</sequence>
<reference evidence="1 2" key="1">
    <citation type="submission" date="2015-12" db="EMBL/GenBank/DDBJ databases">
        <title>Genome sequence of Mucilaginibacter gotjawali.</title>
        <authorList>
            <person name="Lee J.S."/>
            <person name="Lee K.C."/>
            <person name="Kim K.K."/>
            <person name="Lee B.W."/>
        </authorList>
    </citation>
    <scope>NUCLEOTIDE SEQUENCE [LARGE SCALE GENOMIC DNA]</scope>
    <source>
        <strain evidence="1 2">SA3-7</strain>
    </source>
</reference>
<dbReference type="KEGG" id="mgot:MgSA37_03704"/>
<accession>A0A0X8X4F0</accession>
<dbReference type="OrthoDB" id="1357763at2"/>
<evidence type="ECO:0000313" key="1">
    <source>
        <dbReference type="EMBL" id="BAU55515.1"/>
    </source>
</evidence>
<evidence type="ECO:0000313" key="2">
    <source>
        <dbReference type="Proteomes" id="UP000218263"/>
    </source>
</evidence>
<dbReference type="InterPro" id="IPR001466">
    <property type="entry name" value="Beta-lactam-related"/>
</dbReference>
<dbReference type="Pfam" id="PF00144">
    <property type="entry name" value="Beta-lactamase"/>
    <property type="match status" value="1"/>
</dbReference>
<dbReference type="GO" id="GO:0008800">
    <property type="term" value="F:beta-lactamase activity"/>
    <property type="evidence" value="ECO:0007669"/>
    <property type="project" value="UniProtKB-EC"/>
</dbReference>
<dbReference type="EC" id="3.5.2.6" evidence="1"/>
<dbReference type="PANTHER" id="PTHR43283">
    <property type="entry name" value="BETA-LACTAMASE-RELATED"/>
    <property type="match status" value="1"/>
</dbReference>
<dbReference type="SUPFAM" id="SSF56601">
    <property type="entry name" value="beta-lactamase/transpeptidase-like"/>
    <property type="match status" value="1"/>
</dbReference>
<dbReference type="Proteomes" id="UP000218263">
    <property type="component" value="Chromosome"/>
</dbReference>
<dbReference type="AlphaFoldDB" id="A0A0X8X4F0"/>